<keyword evidence="7" id="KW-0813">Transport</keyword>
<evidence type="ECO:0000256" key="6">
    <source>
        <dbReference type="ARBA" id="ARBA00006536"/>
    </source>
</evidence>
<keyword evidence="19" id="KW-1015">Disulfide bond</keyword>
<keyword evidence="15" id="KW-0653">Protein transport</keyword>
<dbReference type="InterPro" id="IPR005378">
    <property type="entry name" value="Vps35"/>
</dbReference>
<dbReference type="GO" id="GO:0005829">
    <property type="term" value="C:cytosol"/>
    <property type="evidence" value="ECO:0007669"/>
    <property type="project" value="GOC"/>
</dbReference>
<comment type="cofactor">
    <cofactor evidence="1">
        <name>Zn(2+)</name>
        <dbReference type="ChEBI" id="CHEBI:29105"/>
    </cofactor>
</comment>
<organism evidence="24">
    <name type="scientific">Daphnia sinensis</name>
    <dbReference type="NCBI Taxonomy" id="1820382"/>
    <lineage>
        <taxon>Eukaryota</taxon>
        <taxon>Metazoa</taxon>
        <taxon>Ecdysozoa</taxon>
        <taxon>Arthropoda</taxon>
        <taxon>Crustacea</taxon>
        <taxon>Branchiopoda</taxon>
        <taxon>Diplostraca</taxon>
        <taxon>Cladocera</taxon>
        <taxon>Anomopoda</taxon>
        <taxon>Daphniidae</taxon>
        <taxon>Daphnia</taxon>
        <taxon>Daphnia similis group</taxon>
    </lineage>
</organism>
<evidence type="ECO:0000256" key="13">
    <source>
        <dbReference type="ARBA" id="ARBA00022801"/>
    </source>
</evidence>
<evidence type="ECO:0000256" key="5">
    <source>
        <dbReference type="ARBA" id="ARBA00005988"/>
    </source>
</evidence>
<dbReference type="GO" id="GO:0030906">
    <property type="term" value="C:retromer, cargo-selective complex"/>
    <property type="evidence" value="ECO:0007669"/>
    <property type="project" value="InterPro"/>
</dbReference>
<evidence type="ECO:0000256" key="2">
    <source>
        <dbReference type="ARBA" id="ARBA00004170"/>
    </source>
</evidence>
<dbReference type="SUPFAM" id="SSF53187">
    <property type="entry name" value="Zn-dependent exopeptidases"/>
    <property type="match status" value="2"/>
</dbReference>
<evidence type="ECO:0000256" key="18">
    <source>
        <dbReference type="ARBA" id="ARBA00023136"/>
    </source>
</evidence>
<evidence type="ECO:0000256" key="16">
    <source>
        <dbReference type="ARBA" id="ARBA00023034"/>
    </source>
</evidence>
<keyword evidence="12" id="KW-0732">Signal</keyword>
<dbReference type="GO" id="GO:0006508">
    <property type="term" value="P:proteolysis"/>
    <property type="evidence" value="ECO:0007669"/>
    <property type="project" value="UniProtKB-KW"/>
</dbReference>
<dbReference type="Gene3D" id="3.30.70.340">
    <property type="entry name" value="Metallocarboxypeptidase-like"/>
    <property type="match status" value="1"/>
</dbReference>
<dbReference type="GO" id="GO:0008270">
    <property type="term" value="F:zinc ion binding"/>
    <property type="evidence" value="ECO:0007669"/>
    <property type="project" value="InterPro"/>
</dbReference>
<comment type="similarity">
    <text evidence="6">Belongs to the VPS35 family.</text>
</comment>
<dbReference type="SUPFAM" id="SSF54897">
    <property type="entry name" value="Protease propeptides/inhibitors"/>
    <property type="match status" value="1"/>
</dbReference>
<evidence type="ECO:0000259" key="23">
    <source>
        <dbReference type="PROSITE" id="PS52035"/>
    </source>
</evidence>
<evidence type="ECO:0000256" key="21">
    <source>
        <dbReference type="PROSITE-ProRule" id="PRU01379"/>
    </source>
</evidence>
<dbReference type="PROSITE" id="PS52035">
    <property type="entry name" value="PEPTIDASE_M14"/>
    <property type="match status" value="2"/>
</dbReference>
<keyword evidence="17" id="KW-0482">Metalloprotease</keyword>
<keyword evidence="11" id="KW-0479">Metal-binding</keyword>
<gene>
    <name evidence="24" type="primary">EOG090X00QE</name>
</gene>
<dbReference type="PANTHER" id="PTHR11099:SF0">
    <property type="entry name" value="VACUOLAR PROTEIN SORTING-ASSOCIATED PROTEIN 35"/>
    <property type="match status" value="1"/>
</dbReference>
<comment type="subcellular location">
    <subcellularLocation>
        <location evidence="4">Cytoplasm</location>
    </subcellularLocation>
    <subcellularLocation>
        <location evidence="3">Golgi apparatus membrane</location>
    </subcellularLocation>
    <subcellularLocation>
        <location evidence="2">Membrane</location>
        <topology evidence="2">Peripheral membrane protein</topology>
    </subcellularLocation>
</comment>
<keyword evidence="16" id="KW-0333">Golgi apparatus</keyword>
<evidence type="ECO:0000256" key="11">
    <source>
        <dbReference type="ARBA" id="ARBA00022723"/>
    </source>
</evidence>
<evidence type="ECO:0000256" key="15">
    <source>
        <dbReference type="ARBA" id="ARBA00022927"/>
    </source>
</evidence>
<keyword evidence="13" id="KW-0378">Hydrolase</keyword>
<keyword evidence="9" id="KW-0121">Carboxypeptidase</keyword>
<dbReference type="Pfam" id="PF03635">
    <property type="entry name" value="Vps35"/>
    <property type="match status" value="1"/>
</dbReference>
<evidence type="ECO:0000256" key="10">
    <source>
        <dbReference type="ARBA" id="ARBA00022670"/>
    </source>
</evidence>
<dbReference type="PANTHER" id="PTHR11099">
    <property type="entry name" value="VACUOLAR SORTING PROTEIN 35"/>
    <property type="match status" value="1"/>
</dbReference>
<evidence type="ECO:0000256" key="17">
    <source>
        <dbReference type="ARBA" id="ARBA00023049"/>
    </source>
</evidence>
<dbReference type="AlphaFoldDB" id="A0A4Y7NCD5"/>
<evidence type="ECO:0000256" key="9">
    <source>
        <dbReference type="ARBA" id="ARBA00022645"/>
    </source>
</evidence>
<evidence type="ECO:0000256" key="4">
    <source>
        <dbReference type="ARBA" id="ARBA00004496"/>
    </source>
</evidence>
<evidence type="ECO:0000256" key="12">
    <source>
        <dbReference type="ARBA" id="ARBA00022729"/>
    </source>
</evidence>
<evidence type="ECO:0000256" key="22">
    <source>
        <dbReference type="SAM" id="MobiDB-lite"/>
    </source>
</evidence>
<keyword evidence="14" id="KW-0862">Zinc</keyword>
<evidence type="ECO:0000256" key="1">
    <source>
        <dbReference type="ARBA" id="ARBA00001947"/>
    </source>
</evidence>
<comment type="similarity">
    <text evidence="5 21">Belongs to the peptidase M14 family.</text>
</comment>
<dbReference type="GO" id="GO:0042147">
    <property type="term" value="P:retrograde transport, endosome to Golgi"/>
    <property type="evidence" value="ECO:0007669"/>
    <property type="project" value="InterPro"/>
</dbReference>
<proteinExistence type="evidence at transcript level"/>
<dbReference type="Gene3D" id="1.25.40.660">
    <property type="entry name" value="Vacuolar protein sorting-associated protein 35, helical subcomplex Vps35-C"/>
    <property type="match status" value="1"/>
</dbReference>
<keyword evidence="10" id="KW-0645">Protease</keyword>
<dbReference type="FunFam" id="3.40.630.10:FF:000084">
    <property type="entry name" value="Carboxypeptidase B2"/>
    <property type="match status" value="1"/>
</dbReference>
<dbReference type="FunFam" id="3.30.70.340:FF:000002">
    <property type="entry name" value="Carboxypeptidase A"/>
    <property type="match status" value="1"/>
</dbReference>
<keyword evidence="18" id="KW-0472">Membrane</keyword>
<protein>
    <recommendedName>
        <fullName evidence="20">Zinc carboxypeptidase A 1</fullName>
    </recommendedName>
</protein>
<evidence type="ECO:0000256" key="8">
    <source>
        <dbReference type="ARBA" id="ARBA00022490"/>
    </source>
</evidence>
<dbReference type="SMART" id="SM00631">
    <property type="entry name" value="Zn_pept"/>
    <property type="match status" value="1"/>
</dbReference>
<name>A0A4Y7NCD5_9CRUS</name>
<dbReference type="Pfam" id="PF02244">
    <property type="entry name" value="Propep_M14"/>
    <property type="match status" value="1"/>
</dbReference>
<dbReference type="InterPro" id="IPR003146">
    <property type="entry name" value="M14A_act_pep"/>
</dbReference>
<dbReference type="GO" id="GO:0006886">
    <property type="term" value="P:intracellular protein transport"/>
    <property type="evidence" value="ECO:0007669"/>
    <property type="project" value="TreeGrafter"/>
</dbReference>
<reference evidence="24" key="1">
    <citation type="submission" date="2018-08" db="EMBL/GenBank/DDBJ databases">
        <authorList>
            <person name="Cornetti L."/>
        </authorList>
    </citation>
    <scope>NUCLEOTIDE SEQUENCE</scope>
    <source>
        <strain evidence="24">RU-TY6-3</strain>
    </source>
</reference>
<dbReference type="GO" id="GO:0004181">
    <property type="term" value="F:metallocarboxypeptidase activity"/>
    <property type="evidence" value="ECO:0007669"/>
    <property type="project" value="InterPro"/>
</dbReference>
<dbReference type="InterPro" id="IPR036990">
    <property type="entry name" value="M14A-like_propep"/>
</dbReference>
<dbReference type="GO" id="GO:0000139">
    <property type="term" value="C:Golgi membrane"/>
    <property type="evidence" value="ECO:0007669"/>
    <property type="project" value="UniProtKB-SubCell"/>
</dbReference>
<feature type="domain" description="Peptidase M14" evidence="23">
    <location>
        <begin position="1"/>
        <end position="88"/>
    </location>
</feature>
<sequence>MQYDLAVRAVDKLTAVYGTQYTIGSSTNVLYVNTGPSDDWAMGGAGIPYAYTLELRDTGKYGFELPAECFKQKEKSVMRLLFALAFFITSSLATQRRYDGYQVYQVKAKDRVSFDVLVKLYNERSDVYDFWTEPRNIDFTTDVMVPPAFKKTFVDVLNAFNMEYHIKIDDVQHEIELSRRDIAPPLAPKKALQRSPGTAPRYSLDWTSYSDLPAIYEFVNEIAATYPNLVTVTSTGQSYLGNDMPILKISTGGSGKNAIFAEGGIHAREWISPAFVTWLIRELVENYAAHPQYVDNIDWYIMPVLNPDGYTYTFSPTGDRLWRKNRAPNSGVCVGTDLNRICSHEMQFCKKLHNVFNFTGLASGCSDDWAKSGSMSPLEDQDKLLDEALSVVKVQALQMKRCLDKRKLMDALKHASTMLGELRTSLLSPKSYYELYMAICDELQHLEMYLLDEFQNGRKVADLYELVQYAGNIIPRLYLLVTVGVVYIKTNEQSRRDILRDLVEMCRGVQHPLRGLFLRNYLLQCTRNLLPDLAENDPLATESYGNVRDAVDFIQLNFSEMNKLWVRMAYQGHSRDKERRERERQELRLLVGTNLVRLAQLDSVDVELYKKVVLPGILEQVVSCRDALAQEYLMECIIQVFPDEVHLDTLHTYLKACAELHTDVKVHVILVALVERLAAYGQRQQALGQPPIPPHIPLFDIFSDQIGNIAQARPEMPSENLVSLQVSLISLAFRCYPEKINLVDKVLESTLVALDKIAVEKVDFDSALGKELNRLLRMPISHYNSLVTLLQLPHFGQVLQRLDFNGRKSVALHLVNNALDNETYITTQEHVDAVLNMLAPLICDQPDQVLTGQDAEDFAEEQNLMARMIHLLAAEETDLDQQYRMLTSARKQFGAGGARRIPFTLPPLIYEAFKLARKYFDVRQEDELWEKKCEKIFTFCHQCIAALVKAELAELPLRLFLQGALAASQIIFGTHETLAYEFISQAFTLYEEEISDSKAQFAALTLMAASLEKLDCFSEENSAPVRSKCALLASALLRKPDQCRALILVSNLFWSSTTKELEGKPMRDGKKVLECLRKAGKVATECLDPGVQAQLIVELINVYVHFFHQGNQHITVTHINELISKVRQDLLPQLENSDEKELIERHLGASCEMLRHRRDNPSTTSDAPSYQGIILD</sequence>
<evidence type="ECO:0000256" key="3">
    <source>
        <dbReference type="ARBA" id="ARBA00004394"/>
    </source>
</evidence>
<dbReference type="Gene3D" id="3.40.630.10">
    <property type="entry name" value="Zn peptidases"/>
    <property type="match status" value="2"/>
</dbReference>
<feature type="active site" description="Proton donor/acceptor" evidence="21">
    <location>
        <position position="54"/>
    </location>
</feature>
<comment type="caution">
    <text evidence="21">Lacks conserved residue(s) required for the propagation of feature annotation.</text>
</comment>
<evidence type="ECO:0000256" key="14">
    <source>
        <dbReference type="ARBA" id="ARBA00022833"/>
    </source>
</evidence>
<dbReference type="EMBL" id="LR020717">
    <property type="protein sequence ID" value="SVE90336.1"/>
    <property type="molecule type" value="mRNA"/>
</dbReference>
<accession>A0A4Y7NCD5</accession>
<evidence type="ECO:0000313" key="24">
    <source>
        <dbReference type="EMBL" id="SVE90336.1"/>
    </source>
</evidence>
<dbReference type="InterPro" id="IPR000834">
    <property type="entry name" value="Peptidase_M14"/>
</dbReference>
<evidence type="ECO:0000256" key="19">
    <source>
        <dbReference type="ARBA" id="ARBA00023157"/>
    </source>
</evidence>
<keyword evidence="8" id="KW-0963">Cytoplasm</keyword>
<evidence type="ECO:0000256" key="7">
    <source>
        <dbReference type="ARBA" id="ARBA00022448"/>
    </source>
</evidence>
<feature type="domain" description="Peptidase M14" evidence="23">
    <location>
        <begin position="205"/>
        <end position="598"/>
    </location>
</feature>
<evidence type="ECO:0000256" key="20">
    <source>
        <dbReference type="ARBA" id="ARBA00069039"/>
    </source>
</evidence>
<dbReference type="FunFam" id="1.25.40.660:FF:000003">
    <property type="entry name" value="Vacuolar protein sorting-associated protein 35"/>
    <property type="match status" value="1"/>
</dbReference>
<dbReference type="InterPro" id="IPR042491">
    <property type="entry name" value="Vps35_C"/>
</dbReference>
<feature type="region of interest" description="Disordered" evidence="22">
    <location>
        <begin position="1156"/>
        <end position="1176"/>
    </location>
</feature>
<dbReference type="GO" id="GO:0005770">
    <property type="term" value="C:late endosome"/>
    <property type="evidence" value="ECO:0007669"/>
    <property type="project" value="TreeGrafter"/>
</dbReference>
<dbReference type="Pfam" id="PF00246">
    <property type="entry name" value="Peptidase_M14"/>
    <property type="match status" value="2"/>
</dbReference>